<dbReference type="Proteomes" id="UP000396862">
    <property type="component" value="Unassembled WGS sequence"/>
</dbReference>
<dbReference type="InterPro" id="IPR005583">
    <property type="entry name" value="YaaA"/>
</dbReference>
<comment type="caution">
    <text evidence="3">The sequence shown here is derived from an EMBL/GenBank/DDBJ whole genome shotgun (WGS) entry which is preliminary data.</text>
</comment>
<comment type="similarity">
    <text evidence="1">Belongs to the UPF0246 family.</text>
</comment>
<dbReference type="Proteomes" id="UP000240621">
    <property type="component" value="Unassembled WGS sequence"/>
</dbReference>
<keyword evidence="5" id="KW-1185">Reference proteome</keyword>
<dbReference type="EMBL" id="PYGC01000003">
    <property type="protein sequence ID" value="PSK83805.1"/>
    <property type="molecule type" value="Genomic_DNA"/>
</dbReference>
<dbReference type="HAMAP" id="MF_00652">
    <property type="entry name" value="UPF0246"/>
    <property type="match status" value="1"/>
</dbReference>
<evidence type="ECO:0000256" key="1">
    <source>
        <dbReference type="HAMAP-Rule" id="MF_00652"/>
    </source>
</evidence>
<dbReference type="AlphaFoldDB" id="A0A2P8CFQ4"/>
<dbReference type="GO" id="GO:0033194">
    <property type="term" value="P:response to hydroperoxide"/>
    <property type="evidence" value="ECO:0007669"/>
    <property type="project" value="TreeGrafter"/>
</dbReference>
<sequence length="256" mass="30066">MLIVISPAKTLDFEAPLATKKNTQPRFPRKSEELVQHLRKLSSDQISELMHISPKLGQLNYERFQLWQAKFEFPEARQAILAFRGDVYTGLDADTLNEKDFEKAQKHLRILSGLYGVLRPLDMMRPYRLEMGTKYSFDDFENLYDFWKDTITKTIRKDLDESGSNVLVNLASNEYFKSIDTKKLKADIVTPEFKDWKNGQYKMISFWAKKARGMMTRFILQHNITKAEDLHAFDMDGYYFNPDLSKPNKPVFTRDH</sequence>
<dbReference type="EMBL" id="BLAU01000001">
    <property type="protein sequence ID" value="GET23347.1"/>
    <property type="molecule type" value="Genomic_DNA"/>
</dbReference>
<proteinExistence type="inferred from homology"/>
<reference evidence="2 5" key="2">
    <citation type="submission" date="2019-10" db="EMBL/GenBank/DDBJ databases">
        <title>Prolixibacter strains distinguished by the presence of nitrate reductase genes were adept at nitrate-dependent anaerobic corrosion of metallic iron and carbon steel.</title>
        <authorList>
            <person name="Iino T."/>
            <person name="Shono N."/>
            <person name="Ito K."/>
            <person name="Nakamura R."/>
            <person name="Sueoka K."/>
            <person name="Harayama S."/>
            <person name="Ohkuma M."/>
        </authorList>
    </citation>
    <scope>NUCLEOTIDE SEQUENCE [LARGE SCALE GENOMIC DNA]</scope>
    <source>
        <strain evidence="2 5">MIC1-1</strain>
    </source>
</reference>
<dbReference type="GO" id="GO:0005829">
    <property type="term" value="C:cytosol"/>
    <property type="evidence" value="ECO:0007669"/>
    <property type="project" value="TreeGrafter"/>
</dbReference>
<dbReference type="OrthoDB" id="9777133at2"/>
<evidence type="ECO:0000313" key="5">
    <source>
        <dbReference type="Proteomes" id="UP000396862"/>
    </source>
</evidence>
<name>A0A2P8CFQ4_9BACT</name>
<reference evidence="3 4" key="1">
    <citation type="submission" date="2018-03" db="EMBL/GenBank/DDBJ databases">
        <title>Genomic Encyclopedia of Archaeal and Bacterial Type Strains, Phase II (KMG-II): from individual species to whole genera.</title>
        <authorList>
            <person name="Goeker M."/>
        </authorList>
    </citation>
    <scope>NUCLEOTIDE SEQUENCE [LARGE SCALE GENOMIC DNA]</scope>
    <source>
        <strain evidence="3 4">DSM 27267</strain>
    </source>
</reference>
<evidence type="ECO:0000313" key="4">
    <source>
        <dbReference type="Proteomes" id="UP000240621"/>
    </source>
</evidence>
<dbReference type="NCBIfam" id="NF002542">
    <property type="entry name" value="PRK02101.1-3"/>
    <property type="match status" value="1"/>
</dbReference>
<dbReference type="PANTHER" id="PTHR30283">
    <property type="entry name" value="PEROXIDE STRESS RESPONSE PROTEIN YAAA"/>
    <property type="match status" value="1"/>
</dbReference>
<dbReference type="Pfam" id="PF03883">
    <property type="entry name" value="H2O2_YaaD"/>
    <property type="match status" value="1"/>
</dbReference>
<dbReference type="NCBIfam" id="NF002541">
    <property type="entry name" value="PRK02101.1-1"/>
    <property type="match status" value="1"/>
</dbReference>
<evidence type="ECO:0000313" key="3">
    <source>
        <dbReference type="EMBL" id="PSK83805.1"/>
    </source>
</evidence>
<organism evidence="3 4">
    <name type="scientific">Prolixibacter denitrificans</name>
    <dbReference type="NCBI Taxonomy" id="1541063"/>
    <lineage>
        <taxon>Bacteria</taxon>
        <taxon>Pseudomonadati</taxon>
        <taxon>Bacteroidota</taxon>
        <taxon>Bacteroidia</taxon>
        <taxon>Marinilabiliales</taxon>
        <taxon>Prolixibacteraceae</taxon>
        <taxon>Prolixibacter</taxon>
    </lineage>
</organism>
<dbReference type="PANTHER" id="PTHR30283:SF4">
    <property type="entry name" value="PEROXIDE STRESS RESISTANCE PROTEIN YAAA"/>
    <property type="match status" value="1"/>
</dbReference>
<gene>
    <name evidence="3" type="ORF">CLV93_103221</name>
    <name evidence="2" type="ORF">JCM18694_35930</name>
</gene>
<evidence type="ECO:0000313" key="2">
    <source>
        <dbReference type="EMBL" id="GET23347.1"/>
    </source>
</evidence>
<accession>A0A2P8CFQ4</accession>
<protein>
    <recommendedName>
        <fullName evidence="1">UPF0246 protein CLV93_103221</fullName>
    </recommendedName>
</protein>
<dbReference type="RefSeq" id="WP_106541636.1">
    <property type="nucleotide sequence ID" value="NZ_BLAU01000001.1"/>
</dbReference>